<keyword evidence="7" id="KW-0653">Protein transport</keyword>
<dbReference type="RefSeq" id="WP_013214324.1">
    <property type="nucleotide sequence ID" value="NC_014313.1"/>
</dbReference>
<dbReference type="GO" id="GO:0055085">
    <property type="term" value="P:transmembrane transport"/>
    <property type="evidence" value="ECO:0007669"/>
    <property type="project" value="InterPro"/>
</dbReference>
<feature type="compositionally biased region" description="Polar residues" evidence="10">
    <location>
        <begin position="133"/>
        <end position="145"/>
    </location>
</feature>
<dbReference type="InterPro" id="IPR006260">
    <property type="entry name" value="TonB/TolA_C"/>
</dbReference>
<evidence type="ECO:0000259" key="12">
    <source>
        <dbReference type="PROSITE" id="PS52015"/>
    </source>
</evidence>
<dbReference type="Pfam" id="PF13103">
    <property type="entry name" value="TonB_2"/>
    <property type="match status" value="1"/>
</dbReference>
<name>D8JQV3_HYPDA</name>
<dbReference type="PROSITE" id="PS52015">
    <property type="entry name" value="TONB_CTD"/>
    <property type="match status" value="1"/>
</dbReference>
<evidence type="ECO:0000256" key="11">
    <source>
        <dbReference type="SAM" id="Phobius"/>
    </source>
</evidence>
<evidence type="ECO:0000313" key="14">
    <source>
        <dbReference type="Proteomes" id="UP000002033"/>
    </source>
</evidence>
<feature type="transmembrane region" description="Helical" evidence="11">
    <location>
        <begin position="6"/>
        <end position="28"/>
    </location>
</feature>
<dbReference type="GO" id="GO:0015031">
    <property type="term" value="P:protein transport"/>
    <property type="evidence" value="ECO:0007669"/>
    <property type="project" value="UniProtKB-KW"/>
</dbReference>
<evidence type="ECO:0000256" key="9">
    <source>
        <dbReference type="ARBA" id="ARBA00023136"/>
    </source>
</evidence>
<dbReference type="HOGENOM" id="CLU_094543_0_0_5"/>
<dbReference type="GO" id="GO:0005886">
    <property type="term" value="C:plasma membrane"/>
    <property type="evidence" value="ECO:0007669"/>
    <property type="project" value="UniProtKB-SubCell"/>
</dbReference>
<reference evidence="14" key="1">
    <citation type="journal article" date="2011" name="J. Bacteriol.">
        <title>Genome sequences of eight morphologically diverse alphaproteobacteria.</title>
        <authorList>
            <consortium name="US DOE Joint Genome Institute"/>
            <person name="Brown P.J."/>
            <person name="Kysela D.T."/>
            <person name="Buechlein A."/>
            <person name="Hemmerich C."/>
            <person name="Brun Y.V."/>
        </authorList>
    </citation>
    <scope>NUCLEOTIDE SEQUENCE [LARGE SCALE GENOMIC DNA]</scope>
    <source>
        <strain evidence="14">ATCC 51888 / DSM 1869 / NCIB 11706 / TK 0415</strain>
    </source>
</reference>
<evidence type="ECO:0000256" key="1">
    <source>
        <dbReference type="ARBA" id="ARBA00004383"/>
    </source>
</evidence>
<evidence type="ECO:0000256" key="8">
    <source>
        <dbReference type="ARBA" id="ARBA00022989"/>
    </source>
</evidence>
<dbReference type="NCBIfam" id="TIGR01352">
    <property type="entry name" value="tonB_Cterm"/>
    <property type="match status" value="1"/>
</dbReference>
<feature type="compositionally biased region" description="Low complexity" evidence="10">
    <location>
        <begin position="121"/>
        <end position="130"/>
    </location>
</feature>
<evidence type="ECO:0000256" key="7">
    <source>
        <dbReference type="ARBA" id="ARBA00022927"/>
    </source>
</evidence>
<dbReference type="AlphaFoldDB" id="D8JQV3"/>
<dbReference type="STRING" id="582899.Hden_0280"/>
<accession>D8JQV3</accession>
<dbReference type="InterPro" id="IPR051045">
    <property type="entry name" value="TonB-dependent_transducer"/>
</dbReference>
<evidence type="ECO:0000256" key="10">
    <source>
        <dbReference type="SAM" id="MobiDB-lite"/>
    </source>
</evidence>
<comment type="subcellular location">
    <subcellularLocation>
        <location evidence="1">Cell inner membrane</location>
        <topology evidence="1">Single-pass membrane protein</topology>
        <orientation evidence="1">Periplasmic side</orientation>
    </subcellularLocation>
</comment>
<dbReference type="Proteomes" id="UP000002033">
    <property type="component" value="Chromosome"/>
</dbReference>
<evidence type="ECO:0000256" key="4">
    <source>
        <dbReference type="ARBA" id="ARBA00022475"/>
    </source>
</evidence>
<keyword evidence="5" id="KW-0997">Cell inner membrane</keyword>
<dbReference type="KEGG" id="hdn:Hden_0280"/>
<organism evidence="13 14">
    <name type="scientific">Hyphomicrobium denitrificans (strain ATCC 51888 / DSM 1869 / NCIMB 11706 / TK 0415)</name>
    <dbReference type="NCBI Taxonomy" id="582899"/>
    <lineage>
        <taxon>Bacteria</taxon>
        <taxon>Pseudomonadati</taxon>
        <taxon>Pseudomonadota</taxon>
        <taxon>Alphaproteobacteria</taxon>
        <taxon>Hyphomicrobiales</taxon>
        <taxon>Hyphomicrobiaceae</taxon>
        <taxon>Hyphomicrobium</taxon>
    </lineage>
</organism>
<protein>
    <submittedName>
        <fullName evidence="13">TonB family protein</fullName>
    </submittedName>
</protein>
<evidence type="ECO:0000256" key="3">
    <source>
        <dbReference type="ARBA" id="ARBA00022448"/>
    </source>
</evidence>
<evidence type="ECO:0000313" key="13">
    <source>
        <dbReference type="EMBL" id="ADJ22105.1"/>
    </source>
</evidence>
<dbReference type="PANTHER" id="PTHR33446">
    <property type="entry name" value="PROTEIN TONB-RELATED"/>
    <property type="match status" value="1"/>
</dbReference>
<keyword evidence="9 11" id="KW-0472">Membrane</keyword>
<proteinExistence type="inferred from homology"/>
<evidence type="ECO:0000256" key="2">
    <source>
        <dbReference type="ARBA" id="ARBA00006555"/>
    </source>
</evidence>
<dbReference type="EMBL" id="CP002083">
    <property type="protein sequence ID" value="ADJ22105.1"/>
    <property type="molecule type" value="Genomic_DNA"/>
</dbReference>
<keyword evidence="6 11" id="KW-0812">Transmembrane</keyword>
<dbReference type="SUPFAM" id="SSF74653">
    <property type="entry name" value="TolA/TonB C-terminal domain"/>
    <property type="match status" value="1"/>
</dbReference>
<comment type="similarity">
    <text evidence="2">Belongs to the TonB family.</text>
</comment>
<dbReference type="eggNOG" id="COG0810">
    <property type="taxonomic scope" value="Bacteria"/>
</dbReference>
<evidence type="ECO:0000256" key="6">
    <source>
        <dbReference type="ARBA" id="ARBA00022692"/>
    </source>
</evidence>
<dbReference type="Gene3D" id="3.30.1150.10">
    <property type="match status" value="1"/>
</dbReference>
<gene>
    <name evidence="13" type="ordered locus">Hden_0280</name>
</gene>
<keyword evidence="8 11" id="KW-1133">Transmembrane helix</keyword>
<keyword evidence="14" id="KW-1185">Reference proteome</keyword>
<evidence type="ECO:0000256" key="5">
    <source>
        <dbReference type="ARBA" id="ARBA00022519"/>
    </source>
</evidence>
<dbReference type="InterPro" id="IPR037682">
    <property type="entry name" value="TonB_C"/>
</dbReference>
<dbReference type="PANTHER" id="PTHR33446:SF2">
    <property type="entry name" value="PROTEIN TONB"/>
    <property type="match status" value="1"/>
</dbReference>
<keyword evidence="3" id="KW-0813">Transport</keyword>
<feature type="domain" description="TonB C-terminal" evidence="12">
    <location>
        <begin position="149"/>
        <end position="240"/>
    </location>
</feature>
<sequence>MPWLRLIAIVVSVIIHGSIGYAMLPAYLETNSEALDMGSGTDIVLVQQGIAEEGISKLGDAMETIETAEIVPVQAAPPPPPEQVKPDELRDVIASEESSVVTEVVKTEEPPPIEEPPPPEAIQAQSQPEQVAVVTQQSSGEAQSGGNAKMLGLYLGQINDHVQRAKVNPRSSIAGTVIMRYTIDVDGKLLSKEIAKSSGSKVLDDAATAALDRAAPFPPIPPQVSVKPLAFTQPFKFVMR</sequence>
<feature type="region of interest" description="Disordered" evidence="10">
    <location>
        <begin position="100"/>
        <end position="145"/>
    </location>
</feature>
<keyword evidence="4" id="KW-1003">Cell membrane</keyword>